<sequence>MATTIQIIWIRHFVCFIIRWDRSRTILCSEFGACKKVSAKPIWTIELRGQTILRYRRLRYNNNKTIRKNSNYFFQEFKHSKNLTVNYAIL</sequence>
<reference evidence="1" key="2">
    <citation type="submission" date="2015-02" db="UniProtKB">
        <authorList>
            <consortium name="EnsemblMetazoa"/>
        </authorList>
    </citation>
    <scope>IDENTIFICATION</scope>
</reference>
<protein>
    <submittedName>
        <fullName evidence="1">Uncharacterized protein</fullName>
    </submittedName>
</protein>
<name>T1J1C9_STRMM</name>
<accession>T1J1C9</accession>
<dbReference type="Proteomes" id="UP000014500">
    <property type="component" value="Unassembled WGS sequence"/>
</dbReference>
<dbReference type="EMBL" id="JH431783">
    <property type="status" value="NOT_ANNOTATED_CDS"/>
    <property type="molecule type" value="Genomic_DNA"/>
</dbReference>
<evidence type="ECO:0000313" key="2">
    <source>
        <dbReference type="Proteomes" id="UP000014500"/>
    </source>
</evidence>
<dbReference type="AlphaFoldDB" id="T1J1C9"/>
<proteinExistence type="predicted"/>
<organism evidence="1 2">
    <name type="scientific">Strigamia maritima</name>
    <name type="common">European centipede</name>
    <name type="synonym">Geophilus maritimus</name>
    <dbReference type="NCBI Taxonomy" id="126957"/>
    <lineage>
        <taxon>Eukaryota</taxon>
        <taxon>Metazoa</taxon>
        <taxon>Ecdysozoa</taxon>
        <taxon>Arthropoda</taxon>
        <taxon>Myriapoda</taxon>
        <taxon>Chilopoda</taxon>
        <taxon>Pleurostigmophora</taxon>
        <taxon>Geophilomorpha</taxon>
        <taxon>Linotaeniidae</taxon>
        <taxon>Strigamia</taxon>
    </lineage>
</organism>
<dbReference type="HOGENOM" id="CLU_2443620_0_0_1"/>
<reference evidence="2" key="1">
    <citation type="submission" date="2011-05" db="EMBL/GenBank/DDBJ databases">
        <authorList>
            <person name="Richards S.R."/>
            <person name="Qu J."/>
            <person name="Jiang H."/>
            <person name="Jhangiani S.N."/>
            <person name="Agravi P."/>
            <person name="Goodspeed R."/>
            <person name="Gross S."/>
            <person name="Mandapat C."/>
            <person name="Jackson L."/>
            <person name="Mathew T."/>
            <person name="Pu L."/>
            <person name="Thornton R."/>
            <person name="Saada N."/>
            <person name="Wilczek-Boney K.B."/>
            <person name="Lee S."/>
            <person name="Kovar C."/>
            <person name="Wu Y."/>
            <person name="Scherer S.E."/>
            <person name="Worley K.C."/>
            <person name="Muzny D.M."/>
            <person name="Gibbs R."/>
        </authorList>
    </citation>
    <scope>NUCLEOTIDE SEQUENCE</scope>
    <source>
        <strain evidence="2">Brora</strain>
    </source>
</reference>
<evidence type="ECO:0000313" key="1">
    <source>
        <dbReference type="EnsemblMetazoa" id="SMAR007347-PA"/>
    </source>
</evidence>
<keyword evidence="2" id="KW-1185">Reference proteome</keyword>
<dbReference type="EnsemblMetazoa" id="SMAR007347-RA">
    <property type="protein sequence ID" value="SMAR007347-PA"/>
    <property type="gene ID" value="SMAR007347"/>
</dbReference>